<dbReference type="Proteomes" id="UP000053237">
    <property type="component" value="Unassembled WGS sequence"/>
</dbReference>
<dbReference type="AlphaFoldDB" id="A0A024GP74"/>
<comment type="caution">
    <text evidence="1">The sequence shown here is derived from an EMBL/GenBank/DDBJ whole genome shotgun (WGS) entry which is preliminary data.</text>
</comment>
<evidence type="ECO:0000313" key="1">
    <source>
        <dbReference type="EMBL" id="CCI48589.1"/>
    </source>
</evidence>
<sequence length="102" mass="11860">MCGITKRLIEMSIRYAEKCTQSDSTLVFVENLEDRNQCQEFFIRYKKCAKVREITQSSNQSLTQFVGTESASTRRASCKIPIADIDFQNLSRIRPPMPMEWN</sequence>
<name>A0A024GP74_9STRA</name>
<keyword evidence="2" id="KW-1185">Reference proteome</keyword>
<evidence type="ECO:0000313" key="2">
    <source>
        <dbReference type="Proteomes" id="UP000053237"/>
    </source>
</evidence>
<dbReference type="InParanoid" id="A0A024GP74"/>
<gene>
    <name evidence="1" type="ORF">BN9_097390</name>
</gene>
<accession>A0A024GP74</accession>
<protein>
    <submittedName>
        <fullName evidence="1">Uncharacterized protein</fullName>
    </submittedName>
</protein>
<dbReference type="EMBL" id="CAIX01000235">
    <property type="protein sequence ID" value="CCI48589.1"/>
    <property type="molecule type" value="Genomic_DNA"/>
</dbReference>
<dbReference type="OrthoDB" id="111977at2759"/>
<proteinExistence type="predicted"/>
<reference evidence="1 2" key="1">
    <citation type="submission" date="2012-05" db="EMBL/GenBank/DDBJ databases">
        <title>Recombination and specialization in a pathogen metapopulation.</title>
        <authorList>
            <person name="Gardiner A."/>
            <person name="Kemen E."/>
            <person name="Schultz-Larsen T."/>
            <person name="MacLean D."/>
            <person name="Van Oosterhout C."/>
            <person name="Jones J.D.G."/>
        </authorList>
    </citation>
    <scope>NUCLEOTIDE SEQUENCE [LARGE SCALE GENOMIC DNA]</scope>
    <source>
        <strain evidence="1 2">Ac Nc2</strain>
    </source>
</reference>
<organism evidence="1 2">
    <name type="scientific">Albugo candida</name>
    <dbReference type="NCBI Taxonomy" id="65357"/>
    <lineage>
        <taxon>Eukaryota</taxon>
        <taxon>Sar</taxon>
        <taxon>Stramenopiles</taxon>
        <taxon>Oomycota</taxon>
        <taxon>Peronosporomycetes</taxon>
        <taxon>Albuginales</taxon>
        <taxon>Albuginaceae</taxon>
        <taxon>Albugo</taxon>
    </lineage>
</organism>